<keyword evidence="3" id="KW-1185">Reference proteome</keyword>
<evidence type="ECO:0000313" key="3">
    <source>
        <dbReference type="Proteomes" id="UP000282832"/>
    </source>
</evidence>
<dbReference type="RefSeq" id="WP_127805252.1">
    <property type="nucleotide sequence ID" value="NZ_SACY01000005.1"/>
</dbReference>
<evidence type="ECO:0000256" key="1">
    <source>
        <dbReference type="SAM" id="SignalP"/>
    </source>
</evidence>
<evidence type="ECO:0000313" key="2">
    <source>
        <dbReference type="EMBL" id="RVU23564.1"/>
    </source>
</evidence>
<accession>A0A437PNE7</accession>
<dbReference type="EMBL" id="SACY01000005">
    <property type="protein sequence ID" value="RVU23564.1"/>
    <property type="molecule type" value="Genomic_DNA"/>
</dbReference>
<keyword evidence="1" id="KW-0732">Signal</keyword>
<proteinExistence type="predicted"/>
<gene>
    <name evidence="2" type="ORF">EOJ36_10830</name>
</gene>
<dbReference type="Proteomes" id="UP000282832">
    <property type="component" value="Unassembled WGS sequence"/>
</dbReference>
<comment type="caution">
    <text evidence="2">The sequence shown here is derived from an EMBL/GenBank/DDBJ whole genome shotgun (WGS) entry which is preliminary data.</text>
</comment>
<name>A0A437PNE7_9BACT</name>
<protein>
    <submittedName>
        <fullName evidence="2">Uncharacterized protein</fullName>
    </submittedName>
</protein>
<sequence>MKYILLFLSCIFSNALFAQKSDSTQTEVQYSADIIFNNNGISRIPSLSLMKPAAQFNLFYIHNRWIIDPQFFFSAELKPWINNYWVHYKMIDKPNWNLVGGGSLMVTYKTVSANINNVVQDRLIGNRYLDFDLLFTKKLNSKLSFSVYYMVAKGIEETSFNNLNFFALSLPFSNISLGPKLKLKSSPQIYYLQQGEMKGYYFSDTFGIRTPGRALGLFGMFTFPFETNFVPNNGFIWSLGLNCVVGGKYLKKNAI</sequence>
<reference evidence="2 3" key="1">
    <citation type="submission" date="2019-01" db="EMBL/GenBank/DDBJ databases">
        <authorList>
            <person name="Chen W.-M."/>
        </authorList>
    </citation>
    <scope>NUCLEOTIDE SEQUENCE [LARGE SCALE GENOMIC DNA]</scope>
    <source>
        <strain evidence="2 3">FSY-15</strain>
    </source>
</reference>
<feature type="signal peptide" evidence="1">
    <location>
        <begin position="1"/>
        <end position="18"/>
    </location>
</feature>
<feature type="chain" id="PRO_5019019660" evidence="1">
    <location>
        <begin position="19"/>
        <end position="255"/>
    </location>
</feature>
<organism evidence="2 3">
    <name type="scientific">Sandaracinomonas limnophila</name>
    <dbReference type="NCBI Taxonomy" id="1862386"/>
    <lineage>
        <taxon>Bacteria</taxon>
        <taxon>Pseudomonadati</taxon>
        <taxon>Bacteroidota</taxon>
        <taxon>Cytophagia</taxon>
        <taxon>Cytophagales</taxon>
        <taxon>Flectobacillaceae</taxon>
        <taxon>Sandaracinomonas</taxon>
    </lineage>
</organism>
<dbReference type="AlphaFoldDB" id="A0A437PNE7"/>